<feature type="compositionally biased region" description="Polar residues" evidence="1">
    <location>
        <begin position="288"/>
        <end position="327"/>
    </location>
</feature>
<keyword evidence="3" id="KW-1185">Reference proteome</keyword>
<proteinExistence type="predicted"/>
<feature type="compositionally biased region" description="Polar residues" evidence="1">
    <location>
        <begin position="433"/>
        <end position="442"/>
    </location>
</feature>
<feature type="compositionally biased region" description="Low complexity" evidence="1">
    <location>
        <begin position="244"/>
        <end position="287"/>
    </location>
</feature>
<accession>A0ABP9JTB0</accession>
<evidence type="ECO:0000256" key="1">
    <source>
        <dbReference type="SAM" id="MobiDB-lite"/>
    </source>
</evidence>
<name>A0ABP9JTB0_9NOCA</name>
<dbReference type="EMBL" id="BAABJM010000001">
    <property type="protein sequence ID" value="GAA5042911.1"/>
    <property type="molecule type" value="Genomic_DNA"/>
</dbReference>
<protein>
    <submittedName>
        <fullName evidence="2">Uncharacterized protein</fullName>
    </submittedName>
</protein>
<evidence type="ECO:0000313" key="3">
    <source>
        <dbReference type="Proteomes" id="UP001500603"/>
    </source>
</evidence>
<feature type="region of interest" description="Disordered" evidence="1">
    <location>
        <begin position="239"/>
        <end position="462"/>
    </location>
</feature>
<feature type="compositionally biased region" description="Low complexity" evidence="1">
    <location>
        <begin position="328"/>
        <end position="353"/>
    </location>
</feature>
<organism evidence="2 3">
    <name type="scientific">Nocardia callitridis</name>
    <dbReference type="NCBI Taxonomy" id="648753"/>
    <lineage>
        <taxon>Bacteria</taxon>
        <taxon>Bacillati</taxon>
        <taxon>Actinomycetota</taxon>
        <taxon>Actinomycetes</taxon>
        <taxon>Mycobacteriales</taxon>
        <taxon>Nocardiaceae</taxon>
        <taxon>Nocardia</taxon>
    </lineage>
</organism>
<feature type="compositionally biased region" description="Basic and acidic residues" evidence="1">
    <location>
        <begin position="451"/>
        <end position="462"/>
    </location>
</feature>
<feature type="compositionally biased region" description="Polar residues" evidence="1">
    <location>
        <begin position="26"/>
        <end position="44"/>
    </location>
</feature>
<dbReference type="RefSeq" id="WP_345493227.1">
    <property type="nucleotide sequence ID" value="NZ_BAABJM010000001.1"/>
</dbReference>
<gene>
    <name evidence="2" type="ORF">GCM10023318_03780</name>
</gene>
<dbReference type="Proteomes" id="UP001500603">
    <property type="component" value="Unassembled WGS sequence"/>
</dbReference>
<reference evidence="3" key="1">
    <citation type="journal article" date="2019" name="Int. J. Syst. Evol. Microbiol.">
        <title>The Global Catalogue of Microorganisms (GCM) 10K type strain sequencing project: providing services to taxonomists for standard genome sequencing and annotation.</title>
        <authorList>
            <consortium name="The Broad Institute Genomics Platform"/>
            <consortium name="The Broad Institute Genome Sequencing Center for Infectious Disease"/>
            <person name="Wu L."/>
            <person name="Ma J."/>
        </authorList>
    </citation>
    <scope>NUCLEOTIDE SEQUENCE [LARGE SCALE GENOMIC DNA]</scope>
    <source>
        <strain evidence="3">JCM 18298</strain>
    </source>
</reference>
<evidence type="ECO:0000313" key="2">
    <source>
        <dbReference type="EMBL" id="GAA5042911.1"/>
    </source>
</evidence>
<feature type="region of interest" description="Disordered" evidence="1">
    <location>
        <begin position="1"/>
        <end position="49"/>
    </location>
</feature>
<comment type="caution">
    <text evidence="2">The sequence shown here is derived from an EMBL/GenBank/DDBJ whole genome shotgun (WGS) entry which is preliminary data.</text>
</comment>
<sequence>MADPIDINQNPAAVGTFRPGFKPDTAQPSQSSRAEQQGAESVTVDSHGLDPNYITRMEHFEGIAHEEIYQHAQDMKPELMTVAADTWVNISANLSGGLIGAHLSIQKALADGVEGRMADAAVAAAQSFYNQASEVERVILAVGHRMRGVAHAAEVVKMSVPPPAGPLNGPGSPDRIQGVQLVFAAREAGLASSADSDEVSYQRGVEALHRTAIDTMNNAYKPSYGPAGTGVPTFVAVQAPGEDGTTVPGNTTFGTTGTTGSTGDQGSANPPGEGETPGGEQPTDTTTASANTPGQEQNPTVQQTGSRAPESPTTPVGAPNNTTTAGVTSPGSTNTGTRSGSPGSPGGPSSPNGGRPGAPQPGKSLPGLGQPGGVNAPAAAGLGSAATQAGRAPGMMGPGPGPGKKDDESSRQTPDYLITNREEELLGRPDPTVPQTIGSDAPSNHPAARQPGERSYDSDQRR</sequence>
<feature type="compositionally biased region" description="Low complexity" evidence="1">
    <location>
        <begin position="376"/>
        <end position="395"/>
    </location>
</feature>